<dbReference type="Proteomes" id="UP000197025">
    <property type="component" value="Unassembled WGS sequence"/>
</dbReference>
<protein>
    <submittedName>
        <fullName evidence="2">Uncharacterized protein</fullName>
    </submittedName>
</protein>
<organism evidence="2 3">
    <name type="scientific">Thermoflexus hugenholtzii JAD2</name>
    <dbReference type="NCBI Taxonomy" id="877466"/>
    <lineage>
        <taxon>Bacteria</taxon>
        <taxon>Bacillati</taxon>
        <taxon>Chloroflexota</taxon>
        <taxon>Thermoflexia</taxon>
        <taxon>Thermoflexales</taxon>
        <taxon>Thermoflexaceae</taxon>
        <taxon>Thermoflexus</taxon>
    </lineage>
</organism>
<keyword evidence="1" id="KW-0472">Membrane</keyword>
<keyword evidence="3" id="KW-1185">Reference proteome</keyword>
<keyword evidence="1" id="KW-0812">Transmembrane</keyword>
<gene>
    <name evidence="2" type="ORF">SAMN02746019_00023060</name>
</gene>
<evidence type="ECO:0000313" key="3">
    <source>
        <dbReference type="Proteomes" id="UP000197025"/>
    </source>
</evidence>
<sequence>MSTEPMSGAPSPAPLSQRDQLLAILPWWIWFVGLAAFFVQDLHPLARRHALWGMGYNLALSVVFGCCPLLFITIAGVSRSEALQSLSVLGGLAAACLVSLLWAGVALLNTYAVLQNKGPWLQG</sequence>
<proteinExistence type="predicted"/>
<reference evidence="3" key="1">
    <citation type="submission" date="2017-06" db="EMBL/GenBank/DDBJ databases">
        <authorList>
            <person name="Varghese N."/>
            <person name="Submissions S."/>
        </authorList>
    </citation>
    <scope>NUCLEOTIDE SEQUENCE [LARGE SCALE GENOMIC DNA]</scope>
    <source>
        <strain evidence="3">JAD2</strain>
    </source>
</reference>
<name>A0A212PZ98_9CHLR</name>
<feature type="transmembrane region" description="Helical" evidence="1">
    <location>
        <begin position="89"/>
        <end position="114"/>
    </location>
</feature>
<dbReference type="EMBL" id="FYEK01000003">
    <property type="protein sequence ID" value="SNB52386.1"/>
    <property type="molecule type" value="Genomic_DNA"/>
</dbReference>
<feature type="transmembrane region" description="Helical" evidence="1">
    <location>
        <begin position="51"/>
        <end position="77"/>
    </location>
</feature>
<evidence type="ECO:0000313" key="2">
    <source>
        <dbReference type="EMBL" id="SNB52386.1"/>
    </source>
</evidence>
<dbReference type="AlphaFoldDB" id="A0A212PZ98"/>
<accession>A0A212PZ98</accession>
<keyword evidence="1" id="KW-1133">Transmembrane helix</keyword>
<evidence type="ECO:0000256" key="1">
    <source>
        <dbReference type="SAM" id="Phobius"/>
    </source>
</evidence>
<feature type="transmembrane region" description="Helical" evidence="1">
    <location>
        <begin position="20"/>
        <end position="39"/>
    </location>
</feature>
<dbReference type="RefSeq" id="WP_088570077.1">
    <property type="nucleotide sequence ID" value="NZ_FYEK01000003.1"/>
</dbReference>
<dbReference type="InParanoid" id="A0A212PZ98"/>